<gene>
    <name evidence="1" type="ORF">POSPLADRAFT_1155702</name>
</gene>
<evidence type="ECO:0000313" key="1">
    <source>
        <dbReference type="EMBL" id="OSX57643.1"/>
    </source>
</evidence>
<organism evidence="1 2">
    <name type="scientific">Postia placenta MAD-698-R-SB12</name>
    <dbReference type="NCBI Taxonomy" id="670580"/>
    <lineage>
        <taxon>Eukaryota</taxon>
        <taxon>Fungi</taxon>
        <taxon>Dikarya</taxon>
        <taxon>Basidiomycota</taxon>
        <taxon>Agaricomycotina</taxon>
        <taxon>Agaricomycetes</taxon>
        <taxon>Polyporales</taxon>
        <taxon>Adustoporiaceae</taxon>
        <taxon>Rhodonia</taxon>
    </lineage>
</organism>
<dbReference type="AlphaFoldDB" id="A0A1X6MNG3"/>
<dbReference type="Proteomes" id="UP000194127">
    <property type="component" value="Unassembled WGS sequence"/>
</dbReference>
<dbReference type="OrthoDB" id="10270804at2759"/>
<proteinExistence type="predicted"/>
<dbReference type="SUPFAM" id="SSF52047">
    <property type="entry name" value="RNI-like"/>
    <property type="match status" value="1"/>
</dbReference>
<accession>A0A1X6MNG3</accession>
<name>A0A1X6MNG3_9APHY</name>
<dbReference type="EMBL" id="KZ110607">
    <property type="protein sequence ID" value="OSX57643.1"/>
    <property type="molecule type" value="Genomic_DNA"/>
</dbReference>
<reference evidence="1 2" key="1">
    <citation type="submission" date="2017-04" db="EMBL/GenBank/DDBJ databases">
        <title>Genome Sequence of the Model Brown-Rot Fungus Postia placenta SB12.</title>
        <authorList>
            <consortium name="DOE Joint Genome Institute"/>
            <person name="Gaskell J."/>
            <person name="Kersten P."/>
            <person name="Larrondo L.F."/>
            <person name="Canessa P."/>
            <person name="Martinez D."/>
            <person name="Hibbett D."/>
            <person name="Schmoll M."/>
            <person name="Kubicek C.P."/>
            <person name="Martinez A.T."/>
            <person name="Yadav J."/>
            <person name="Master E."/>
            <person name="Magnuson J.K."/>
            <person name="James T."/>
            <person name="Yaver D."/>
            <person name="Berka R."/>
            <person name="Labutti K."/>
            <person name="Lipzen A."/>
            <person name="Aerts A."/>
            <person name="Barry K."/>
            <person name="Henrissat B."/>
            <person name="Blanchette R."/>
            <person name="Grigoriev I."/>
            <person name="Cullen D."/>
        </authorList>
    </citation>
    <scope>NUCLEOTIDE SEQUENCE [LARGE SCALE GENOMIC DNA]</scope>
    <source>
        <strain evidence="1 2">MAD-698-R-SB12</strain>
    </source>
</reference>
<protein>
    <recommendedName>
        <fullName evidence="3">F-box domain-containing protein</fullName>
    </recommendedName>
</protein>
<sequence>MWHGGGAKRLGYENRPFVPSHSWMGQSIYKHAAVTVLQLTNRTHRSVLTSTTVRPFVSVQESLPCPNINNKMSLTTGSPRYFYKTESGVALPLETPQDFALFLQDIPQNGGPYLRVLRLSDLVCEMLTRQDHHQWLVYFAKVLSGASNLQELRLGHSQNLLLAPSSLSTSIRNCRSLKVLELHAGGPLTIAMLPKMTGQLVHVVHQVDSMDDHYDYSQFFRCAAMQNLKILALDCFEHSDHPFRIGGWRCHSLESLTLRYSYAPVDYLVKANPHLRDLTLTEVQSCDAFSGNWPFLHRLSIDAIGLDQFAIASGVFHLDLMRCDAAEQDDDIRETDLIPQAVKNTGPTELSLSTSFKVRQQLWRKLVASMSSVRSLEICFEAVMASESECQDMKTWMNEVLPLLLGSQVETLTIKVHTWARNTWVYTPDGPLRISPEVGDEVFTPFRNLCMVLGPQLGNIISEFGHLGKLQTLSVEVHEGDQLGVSTSKAAFVQKWQVSRSEYNQCQLWAVSP</sequence>
<dbReference type="Gene3D" id="3.80.10.10">
    <property type="entry name" value="Ribonuclease Inhibitor"/>
    <property type="match status" value="1"/>
</dbReference>
<dbReference type="InterPro" id="IPR032675">
    <property type="entry name" value="LRR_dom_sf"/>
</dbReference>
<evidence type="ECO:0008006" key="3">
    <source>
        <dbReference type="Google" id="ProtNLM"/>
    </source>
</evidence>
<dbReference type="RefSeq" id="XP_024334437.1">
    <property type="nucleotide sequence ID" value="XM_024486973.1"/>
</dbReference>
<evidence type="ECO:0000313" key="2">
    <source>
        <dbReference type="Proteomes" id="UP000194127"/>
    </source>
</evidence>
<keyword evidence="2" id="KW-1185">Reference proteome</keyword>
<dbReference type="GeneID" id="36331922"/>